<keyword evidence="3" id="KW-1185">Reference proteome</keyword>
<accession>A0A838ZTX5</accession>
<dbReference type="AlphaFoldDB" id="A0A838ZTX5"/>
<dbReference type="EMBL" id="JACDZE010000004">
    <property type="protein sequence ID" value="MBA5630444.1"/>
    <property type="molecule type" value="Genomic_DNA"/>
</dbReference>
<gene>
    <name evidence="2" type="ORF">HU137_11730</name>
</gene>
<organism evidence="2 3">
    <name type="scientific">Moheibacter lacus</name>
    <dbReference type="NCBI Taxonomy" id="2745851"/>
    <lineage>
        <taxon>Bacteria</taxon>
        <taxon>Pseudomonadati</taxon>
        <taxon>Bacteroidota</taxon>
        <taxon>Flavobacteriia</taxon>
        <taxon>Flavobacteriales</taxon>
        <taxon>Weeksellaceae</taxon>
        <taxon>Moheibacter</taxon>
    </lineage>
</organism>
<dbReference type="RefSeq" id="WP_182044041.1">
    <property type="nucleotide sequence ID" value="NZ_JACDZE010000004.1"/>
</dbReference>
<dbReference type="PROSITE" id="PS51257">
    <property type="entry name" value="PROKAR_LIPOPROTEIN"/>
    <property type="match status" value="1"/>
</dbReference>
<feature type="signal peptide" evidence="1">
    <location>
        <begin position="1"/>
        <end position="20"/>
    </location>
</feature>
<name>A0A838ZTX5_9FLAO</name>
<protein>
    <submittedName>
        <fullName evidence="2">Uncharacterized protein</fullName>
    </submittedName>
</protein>
<evidence type="ECO:0000256" key="1">
    <source>
        <dbReference type="SAM" id="SignalP"/>
    </source>
</evidence>
<comment type="caution">
    <text evidence="2">The sequence shown here is derived from an EMBL/GenBank/DDBJ whole genome shotgun (WGS) entry which is preliminary data.</text>
</comment>
<sequence length="178" mass="19764">MKRKFLPILSLLLLSLFSCKDDDDNGHSHTGCYIEVPCTEPNGLISVAEADVLEEHYKDVFYGLFNEGTMPYNGYDGAVRYIWFDLEEIKKYIVYVEQNAQDNGYDNLGLRVYLGAKDQLGQDGEVYPRQTVFFVPTTNPTGGDEVSDNINIVNAQRLNLGGAGIPDSVDQEEGIGAP</sequence>
<feature type="chain" id="PRO_5032402173" evidence="1">
    <location>
        <begin position="21"/>
        <end position="178"/>
    </location>
</feature>
<evidence type="ECO:0000313" key="2">
    <source>
        <dbReference type="EMBL" id="MBA5630444.1"/>
    </source>
</evidence>
<evidence type="ECO:0000313" key="3">
    <source>
        <dbReference type="Proteomes" id="UP000552241"/>
    </source>
</evidence>
<reference evidence="2 3" key="1">
    <citation type="submission" date="2020-07" db="EMBL/GenBank/DDBJ databases">
        <title>Moheibacter lacus sp. nov., a member of the family Flavobacteriaceae isolated from freshwater lake sediment.</title>
        <authorList>
            <person name="Liu Y."/>
        </authorList>
    </citation>
    <scope>NUCLEOTIDE SEQUENCE [LARGE SCALE GENOMIC DNA]</scope>
    <source>
        <strain evidence="2 3">BDHS18</strain>
    </source>
</reference>
<dbReference type="Proteomes" id="UP000552241">
    <property type="component" value="Unassembled WGS sequence"/>
</dbReference>
<proteinExistence type="predicted"/>
<keyword evidence="1" id="KW-0732">Signal</keyword>